<evidence type="ECO:0000259" key="4">
    <source>
        <dbReference type="PROSITE" id="PS50042"/>
    </source>
</evidence>
<evidence type="ECO:0000256" key="2">
    <source>
        <dbReference type="ARBA" id="ARBA00023125"/>
    </source>
</evidence>
<dbReference type="InterPro" id="IPR036388">
    <property type="entry name" value="WH-like_DNA-bd_sf"/>
</dbReference>
<dbReference type="Gene3D" id="1.10.10.10">
    <property type="entry name" value="Winged helix-like DNA-binding domain superfamily/Winged helix DNA-binding domain"/>
    <property type="match status" value="1"/>
</dbReference>
<keyword evidence="2" id="KW-0238">DNA-binding</keyword>
<dbReference type="PANTHER" id="PTHR24567:SF74">
    <property type="entry name" value="HTH-TYPE TRANSCRIPTIONAL REGULATOR ARCR"/>
    <property type="match status" value="1"/>
</dbReference>
<evidence type="ECO:0000313" key="6">
    <source>
        <dbReference type="EMBL" id="NMD48486.1"/>
    </source>
</evidence>
<keyword evidence="3" id="KW-0804">Transcription</keyword>
<accession>A0A7X9LC51</accession>
<dbReference type="Gene3D" id="2.60.120.10">
    <property type="entry name" value="Jelly Rolls"/>
    <property type="match status" value="1"/>
</dbReference>
<proteinExistence type="predicted"/>
<feature type="domain" description="HTH crp-type" evidence="5">
    <location>
        <begin position="153"/>
        <end position="218"/>
    </location>
</feature>
<dbReference type="AlphaFoldDB" id="A0A7X9LC51"/>
<evidence type="ECO:0000313" key="7">
    <source>
        <dbReference type="Proteomes" id="UP000532121"/>
    </source>
</evidence>
<evidence type="ECO:0000259" key="5">
    <source>
        <dbReference type="PROSITE" id="PS51063"/>
    </source>
</evidence>
<keyword evidence="1" id="KW-0805">Transcription regulation</keyword>
<evidence type="ECO:0000256" key="1">
    <source>
        <dbReference type="ARBA" id="ARBA00023015"/>
    </source>
</evidence>
<name>A0A7X9LC51_STRRT</name>
<evidence type="ECO:0000256" key="3">
    <source>
        <dbReference type="ARBA" id="ARBA00023163"/>
    </source>
</evidence>
<protein>
    <submittedName>
        <fullName evidence="6">Crp/Fnr family transcriptional regulator</fullName>
    </submittedName>
</protein>
<dbReference type="PROSITE" id="PS50042">
    <property type="entry name" value="CNMP_BINDING_3"/>
    <property type="match status" value="1"/>
</dbReference>
<dbReference type="SUPFAM" id="SSF46785">
    <property type="entry name" value="Winged helix' DNA-binding domain"/>
    <property type="match status" value="1"/>
</dbReference>
<dbReference type="PROSITE" id="PS51063">
    <property type="entry name" value="HTH_CRP_2"/>
    <property type="match status" value="1"/>
</dbReference>
<dbReference type="Pfam" id="PF13545">
    <property type="entry name" value="HTH_Crp_2"/>
    <property type="match status" value="1"/>
</dbReference>
<feature type="domain" description="Cyclic nucleotide-binding" evidence="4">
    <location>
        <begin position="15"/>
        <end position="135"/>
    </location>
</feature>
<reference evidence="6 7" key="1">
    <citation type="submission" date="2020-04" db="EMBL/GenBank/DDBJ databases">
        <title>MicrobeNet Type strains.</title>
        <authorList>
            <person name="Nicholson A.C."/>
        </authorList>
    </citation>
    <scope>NUCLEOTIDE SEQUENCE [LARGE SCALE GENOMIC DNA]</scope>
    <source>
        <strain evidence="6 7">DSM 22768</strain>
    </source>
</reference>
<dbReference type="GO" id="GO:0003677">
    <property type="term" value="F:DNA binding"/>
    <property type="evidence" value="ECO:0007669"/>
    <property type="project" value="UniProtKB-KW"/>
</dbReference>
<dbReference type="EMBL" id="JABASA010000003">
    <property type="protein sequence ID" value="NMD48486.1"/>
    <property type="molecule type" value="Genomic_DNA"/>
</dbReference>
<dbReference type="SUPFAM" id="SSF51206">
    <property type="entry name" value="cAMP-binding domain-like"/>
    <property type="match status" value="1"/>
</dbReference>
<dbReference type="InterPro" id="IPR014710">
    <property type="entry name" value="RmlC-like_jellyroll"/>
</dbReference>
<dbReference type="InterPro" id="IPR012318">
    <property type="entry name" value="HTH_CRP"/>
</dbReference>
<comment type="caution">
    <text evidence="6">The sequence shown here is derived from an EMBL/GenBank/DDBJ whole genome shotgun (WGS) entry which is preliminary data.</text>
</comment>
<dbReference type="GO" id="GO:0005829">
    <property type="term" value="C:cytosol"/>
    <property type="evidence" value="ECO:0007669"/>
    <property type="project" value="TreeGrafter"/>
</dbReference>
<dbReference type="SMART" id="SM00419">
    <property type="entry name" value="HTH_CRP"/>
    <property type="match status" value="1"/>
</dbReference>
<gene>
    <name evidence="6" type="ORF">HHO37_02085</name>
</gene>
<dbReference type="RefSeq" id="WP_193523006.1">
    <property type="nucleotide sequence ID" value="NZ_JABASA010000003.1"/>
</dbReference>
<dbReference type="Pfam" id="PF00027">
    <property type="entry name" value="cNMP_binding"/>
    <property type="match status" value="1"/>
</dbReference>
<dbReference type="InterPro" id="IPR036390">
    <property type="entry name" value="WH_DNA-bd_sf"/>
</dbReference>
<dbReference type="GO" id="GO:0003700">
    <property type="term" value="F:DNA-binding transcription factor activity"/>
    <property type="evidence" value="ECO:0007669"/>
    <property type="project" value="TreeGrafter"/>
</dbReference>
<dbReference type="CDD" id="cd00038">
    <property type="entry name" value="CAP_ED"/>
    <property type="match status" value="1"/>
</dbReference>
<dbReference type="InterPro" id="IPR018490">
    <property type="entry name" value="cNMP-bd_dom_sf"/>
</dbReference>
<dbReference type="InterPro" id="IPR000595">
    <property type="entry name" value="cNMP-bd_dom"/>
</dbReference>
<dbReference type="PANTHER" id="PTHR24567">
    <property type="entry name" value="CRP FAMILY TRANSCRIPTIONAL REGULATORY PROTEIN"/>
    <property type="match status" value="1"/>
</dbReference>
<organism evidence="6 7">
    <name type="scientific">Streptococcus ratti</name>
    <dbReference type="NCBI Taxonomy" id="1341"/>
    <lineage>
        <taxon>Bacteria</taxon>
        <taxon>Bacillati</taxon>
        <taxon>Bacillota</taxon>
        <taxon>Bacilli</taxon>
        <taxon>Lactobacillales</taxon>
        <taxon>Streptococcaceae</taxon>
        <taxon>Streptococcus</taxon>
    </lineage>
</organism>
<dbReference type="Proteomes" id="UP000532121">
    <property type="component" value="Unassembled WGS sequence"/>
</dbReference>
<sequence>MISKDDYQMLRNLEEFQYLPIDRFDQLMAATHLRKASKNHVLFFKGDNRDKLFLIKSGYVKLEDTDSSGTFLYTDYVKHNTIFPYGGMFLEKTYDFSAKAITDIEYFYIPVDLYENFVATNSTQMRVLCQKLSRLLRIHEIRLRNVVTSSAQDRVVQSLAILLFDVCEDNILPFSITTVEIAALSATTRETVSHVLKSLKEKNIVELSGRKLVFLNRDYFLNYIY</sequence>
<dbReference type="InterPro" id="IPR050397">
    <property type="entry name" value="Env_Response_Regulators"/>
</dbReference>